<dbReference type="Pfam" id="PF00155">
    <property type="entry name" value="Aminotran_1_2"/>
    <property type="match status" value="1"/>
</dbReference>
<reference evidence="7 8" key="1">
    <citation type="journal article" date="2019" name="ISME J.">
        <title>Insights into ecological role of a new deltaproteobacterial order Candidatus Acidulodesulfobacterales by metagenomics and metatranscriptomics.</title>
        <authorList>
            <person name="Tan S."/>
            <person name="Liu J."/>
            <person name="Fang Y."/>
            <person name="Hedlund B.P."/>
            <person name="Lian Z.H."/>
            <person name="Huang L.Y."/>
            <person name="Li J.T."/>
            <person name="Huang L.N."/>
            <person name="Li W.J."/>
            <person name="Jiang H.C."/>
            <person name="Dong H.L."/>
            <person name="Shu W.S."/>
        </authorList>
    </citation>
    <scope>NUCLEOTIDE SEQUENCE [LARGE SCALE GENOMIC DNA]</scope>
    <source>
        <strain evidence="7">AP1</strain>
    </source>
</reference>
<feature type="domain" description="Aminotransferase class I/classII large" evidence="6">
    <location>
        <begin position="30"/>
        <end position="387"/>
    </location>
</feature>
<dbReference type="Gene3D" id="3.90.1150.10">
    <property type="entry name" value="Aspartate Aminotransferase, domain 1"/>
    <property type="match status" value="1"/>
</dbReference>
<dbReference type="InterPro" id="IPR015424">
    <property type="entry name" value="PyrdxlP-dep_Trfase"/>
</dbReference>
<dbReference type="GO" id="GO:0030170">
    <property type="term" value="F:pyridoxal phosphate binding"/>
    <property type="evidence" value="ECO:0007669"/>
    <property type="project" value="InterPro"/>
</dbReference>
<gene>
    <name evidence="7" type="ORF">EVG15_08685</name>
</gene>
<evidence type="ECO:0000256" key="4">
    <source>
        <dbReference type="ARBA" id="ARBA00022679"/>
    </source>
</evidence>
<comment type="caution">
    <text evidence="7">The sequence shown here is derived from an EMBL/GenBank/DDBJ whole genome shotgun (WGS) entry which is preliminary data.</text>
</comment>
<dbReference type="InterPro" id="IPR015421">
    <property type="entry name" value="PyrdxlP-dep_Trfase_major"/>
</dbReference>
<organism evidence="7 8">
    <name type="scientific">Candidatus Acididesulfobacter diazotrophicus</name>
    <dbReference type="NCBI Taxonomy" id="2597226"/>
    <lineage>
        <taxon>Bacteria</taxon>
        <taxon>Deltaproteobacteria</taxon>
        <taxon>Candidatus Acidulodesulfobacterales</taxon>
        <taxon>Candidatus Acididesulfobacter</taxon>
    </lineage>
</organism>
<dbReference type="InterPro" id="IPR004839">
    <property type="entry name" value="Aminotransferase_I/II_large"/>
</dbReference>
<proteinExistence type="inferred from homology"/>
<dbReference type="CDD" id="cd00609">
    <property type="entry name" value="AAT_like"/>
    <property type="match status" value="1"/>
</dbReference>
<evidence type="ECO:0000259" key="6">
    <source>
        <dbReference type="Pfam" id="PF00155"/>
    </source>
</evidence>
<dbReference type="AlphaFoldDB" id="A0A519BKY6"/>
<dbReference type="PANTHER" id="PTHR46383:SF1">
    <property type="entry name" value="ASPARTATE AMINOTRANSFERASE"/>
    <property type="match status" value="1"/>
</dbReference>
<dbReference type="Proteomes" id="UP000319296">
    <property type="component" value="Unassembled WGS sequence"/>
</dbReference>
<accession>A0A519BKY6</accession>
<dbReference type="SUPFAM" id="SSF53383">
    <property type="entry name" value="PLP-dependent transferases"/>
    <property type="match status" value="1"/>
</dbReference>
<evidence type="ECO:0000256" key="1">
    <source>
        <dbReference type="ARBA" id="ARBA00001933"/>
    </source>
</evidence>
<dbReference type="PRINTS" id="PR00753">
    <property type="entry name" value="ACCSYNTHASE"/>
</dbReference>
<name>A0A519BKY6_9DELT</name>
<keyword evidence="5" id="KW-0663">Pyridoxal phosphate</keyword>
<evidence type="ECO:0000256" key="5">
    <source>
        <dbReference type="ARBA" id="ARBA00022898"/>
    </source>
</evidence>
<evidence type="ECO:0000256" key="3">
    <source>
        <dbReference type="ARBA" id="ARBA00022576"/>
    </source>
</evidence>
<dbReference type="FunFam" id="3.40.640.10:FF:000033">
    <property type="entry name" value="Aspartate aminotransferase"/>
    <property type="match status" value="1"/>
</dbReference>
<keyword evidence="4 7" id="KW-0808">Transferase</keyword>
<comment type="cofactor">
    <cofactor evidence="1">
        <name>pyridoxal 5'-phosphate</name>
        <dbReference type="ChEBI" id="CHEBI:597326"/>
    </cofactor>
</comment>
<dbReference type="GO" id="GO:0008483">
    <property type="term" value="F:transaminase activity"/>
    <property type="evidence" value="ECO:0007669"/>
    <property type="project" value="UniProtKB-KW"/>
</dbReference>
<dbReference type="InterPro" id="IPR015422">
    <property type="entry name" value="PyrdxlP-dep_Trfase_small"/>
</dbReference>
<protein>
    <submittedName>
        <fullName evidence="7">Pyridoxal phosphate-dependent aminotransferase</fullName>
    </submittedName>
</protein>
<sequence>MKLSCRTSLIKPSATLAITAKAKKLKSEGKDIVSFGAGEPDFDTPSYIKDAVKDALDKGFTKYTPVSGIDELKNAIHDKFLTDYGVNYENNEILVSCGGKHSLYNLFMVLLNDGDEVIIPSPYWVSYTEIVKLAGGIPVLADTSFNNFKFNLDMLKENFSSKTKAVIINSPSNPTGVLLDEKDIIEIAMFAIEKDILIITDDIYEKIIFDDKNFFNVLMVDKSLKENTVAINAVSKTYSMTGFRIGYAAGHKEIISAMNNLQSQSTSNPTSFAQYGALAALRGNLDFTMKMKEEFEKRRNYMLDFFENEIKTVKPVRPDGAFYIFADISEVFKNSGGSIDSSTKFCSYLLDSYLVAAVPGIEFGNDNYVRLSFATDFNVIKEGLNRIKEAVNIDNLKNLKRG</sequence>
<dbReference type="Gene3D" id="3.40.640.10">
    <property type="entry name" value="Type I PLP-dependent aspartate aminotransferase-like (Major domain)"/>
    <property type="match status" value="1"/>
</dbReference>
<evidence type="ECO:0000313" key="7">
    <source>
        <dbReference type="EMBL" id="RZD17948.1"/>
    </source>
</evidence>
<dbReference type="GO" id="GO:0006520">
    <property type="term" value="P:amino acid metabolic process"/>
    <property type="evidence" value="ECO:0007669"/>
    <property type="project" value="InterPro"/>
</dbReference>
<dbReference type="PANTHER" id="PTHR46383">
    <property type="entry name" value="ASPARTATE AMINOTRANSFERASE"/>
    <property type="match status" value="1"/>
</dbReference>
<evidence type="ECO:0000313" key="8">
    <source>
        <dbReference type="Proteomes" id="UP000319296"/>
    </source>
</evidence>
<dbReference type="EMBL" id="SGBB01000018">
    <property type="protein sequence ID" value="RZD17948.1"/>
    <property type="molecule type" value="Genomic_DNA"/>
</dbReference>
<comment type="similarity">
    <text evidence="2">Belongs to the class-I pyridoxal-phosphate-dependent aminotransferase family.</text>
</comment>
<keyword evidence="3 7" id="KW-0032">Aminotransferase</keyword>
<evidence type="ECO:0000256" key="2">
    <source>
        <dbReference type="ARBA" id="ARBA00007441"/>
    </source>
</evidence>
<dbReference type="InterPro" id="IPR050596">
    <property type="entry name" value="AspAT/PAT-like"/>
</dbReference>